<evidence type="ECO:0000313" key="3">
    <source>
        <dbReference type="Proteomes" id="UP000236592"/>
    </source>
</evidence>
<sequence>MRIQTKIFVVFLTLITNYTCIAQTFNLQQPLVNQDVVFKEKGGLVAVEAEYFNNQTHSEIRQWYRTTKDSAAIVGRDEDANHYLNASNYSYIEVLPDTRVTHDDVIVRGENFSNKPGQLAVVSYKIKFSSPGRYYVWVRAMSTGSEDNGLHVGLNGNWPEHGQRMQWCAGRTYWMWESKQRTKEEHCGVPHKIYLEVPNAGIHDVQFSMREDGFEFDKFVLSNDINYVPIDIGPTVLLATGNLPKFDNSKPELSYYQTISRSLPGNKYIAAQEFPVEGTHFYKNGKNWMAINPKKHKKAQTSKTFNFESGRYDVIFVGVGENDGRSTFRIKLNETELGVYQPPITPVLWEEGKRFNGFWKNVKLKKGDKITIEAQVATDGTEWTRARWAGLVFTPVGQGEIVQESPSTYTFYKKNK</sequence>
<feature type="signal peptide" evidence="1">
    <location>
        <begin position="1"/>
        <end position="22"/>
    </location>
</feature>
<evidence type="ECO:0000256" key="1">
    <source>
        <dbReference type="SAM" id="SignalP"/>
    </source>
</evidence>
<keyword evidence="3" id="KW-1185">Reference proteome</keyword>
<evidence type="ECO:0008006" key="4">
    <source>
        <dbReference type="Google" id="ProtNLM"/>
    </source>
</evidence>
<protein>
    <recommendedName>
        <fullName evidence="4">Gylcosyl hydrolase 115 C-terminal domain-containing protein</fullName>
    </recommendedName>
</protein>
<dbReference type="AlphaFoldDB" id="A0A2I7SK99"/>
<evidence type="ECO:0000313" key="2">
    <source>
        <dbReference type="EMBL" id="AUS06307.1"/>
    </source>
</evidence>
<gene>
    <name evidence="2" type="ORF">C1A40_13005</name>
</gene>
<dbReference type="KEGG" id="taj:C1A40_13005"/>
<feature type="chain" id="PRO_5014319033" description="Gylcosyl hydrolase 115 C-terminal domain-containing protein" evidence="1">
    <location>
        <begin position="23"/>
        <end position="416"/>
    </location>
</feature>
<reference evidence="3" key="1">
    <citation type="submission" date="2018-01" db="EMBL/GenBank/DDBJ databases">
        <title>Complete genome of Tamlana sp. UJ94.</title>
        <authorList>
            <person name="Jung J."/>
            <person name="Chung D."/>
            <person name="Bae S.S."/>
            <person name="Baek K."/>
        </authorList>
    </citation>
    <scope>NUCLEOTIDE SEQUENCE [LARGE SCALE GENOMIC DNA]</scope>
    <source>
        <strain evidence="3">UJ94</strain>
    </source>
</reference>
<dbReference type="Gene3D" id="2.60.120.1620">
    <property type="match status" value="1"/>
</dbReference>
<dbReference type="EMBL" id="CP025938">
    <property type="protein sequence ID" value="AUS06307.1"/>
    <property type="molecule type" value="Genomic_DNA"/>
</dbReference>
<keyword evidence="1" id="KW-0732">Signal</keyword>
<dbReference type="RefSeq" id="WP_102996264.1">
    <property type="nucleotide sequence ID" value="NZ_CP025938.1"/>
</dbReference>
<accession>A0A2I7SK99</accession>
<name>A0A2I7SK99_9FLAO</name>
<proteinExistence type="predicted"/>
<organism evidence="2 3">
    <name type="scientific">Pseudotamlana carrageenivorans</name>
    <dbReference type="NCBI Taxonomy" id="2069432"/>
    <lineage>
        <taxon>Bacteria</taxon>
        <taxon>Pseudomonadati</taxon>
        <taxon>Bacteroidota</taxon>
        <taxon>Flavobacteriia</taxon>
        <taxon>Flavobacteriales</taxon>
        <taxon>Flavobacteriaceae</taxon>
        <taxon>Pseudotamlana</taxon>
    </lineage>
</organism>
<dbReference type="Proteomes" id="UP000236592">
    <property type="component" value="Chromosome"/>
</dbReference>